<dbReference type="InterPro" id="IPR006935">
    <property type="entry name" value="Helicase/UvrB_N"/>
</dbReference>
<dbReference type="CDD" id="cd09203">
    <property type="entry name" value="PLDc_N_DEXD_b1"/>
    <property type="match status" value="1"/>
</dbReference>
<dbReference type="Pfam" id="PF13091">
    <property type="entry name" value="PLDc_2"/>
    <property type="match status" value="1"/>
</dbReference>
<dbReference type="InterPro" id="IPR052511">
    <property type="entry name" value="ATP-dep_Helicase"/>
</dbReference>
<organism evidence="4 5">
    <name type="scientific">Flavobacterium agrisoli</name>
    <dbReference type="NCBI Taxonomy" id="2793066"/>
    <lineage>
        <taxon>Bacteria</taxon>
        <taxon>Pseudomonadati</taxon>
        <taxon>Bacteroidota</taxon>
        <taxon>Flavobacteriia</taxon>
        <taxon>Flavobacteriales</taxon>
        <taxon>Flavobacteriaceae</taxon>
        <taxon>Flavobacterium</taxon>
    </lineage>
</organism>
<dbReference type="AlphaFoldDB" id="A0A934PMP5"/>
<dbReference type="InterPro" id="IPR021835">
    <property type="entry name" value="DUF3427"/>
</dbReference>
<dbReference type="SMART" id="SM00487">
    <property type="entry name" value="DEXDc"/>
    <property type="match status" value="1"/>
</dbReference>
<feature type="domain" description="Helicase ATP-binding" evidence="2">
    <location>
        <begin position="334"/>
        <end position="489"/>
    </location>
</feature>
<evidence type="ECO:0000259" key="2">
    <source>
        <dbReference type="PROSITE" id="PS51192"/>
    </source>
</evidence>
<dbReference type="SMART" id="SM00490">
    <property type="entry name" value="HELICc"/>
    <property type="match status" value="1"/>
</dbReference>
<dbReference type="Proteomes" id="UP000609172">
    <property type="component" value="Unassembled WGS sequence"/>
</dbReference>
<dbReference type="GO" id="GO:0003677">
    <property type="term" value="F:DNA binding"/>
    <property type="evidence" value="ECO:0007669"/>
    <property type="project" value="InterPro"/>
</dbReference>
<protein>
    <submittedName>
        <fullName evidence="4">DUF3427 domain-containing protein</fullName>
    </submittedName>
</protein>
<dbReference type="InterPro" id="IPR025202">
    <property type="entry name" value="PLD-like_dom"/>
</dbReference>
<evidence type="ECO:0000313" key="4">
    <source>
        <dbReference type="EMBL" id="MBK0369223.1"/>
    </source>
</evidence>
<gene>
    <name evidence="4" type="ORF">I5M07_05170</name>
</gene>
<dbReference type="InterPro" id="IPR001650">
    <property type="entry name" value="Helicase_C-like"/>
</dbReference>
<dbReference type="EMBL" id="JAEHFV010000002">
    <property type="protein sequence ID" value="MBK0369223.1"/>
    <property type="molecule type" value="Genomic_DNA"/>
</dbReference>
<dbReference type="GO" id="GO:0005524">
    <property type="term" value="F:ATP binding"/>
    <property type="evidence" value="ECO:0007669"/>
    <property type="project" value="InterPro"/>
</dbReference>
<keyword evidence="5" id="KW-1185">Reference proteome</keyword>
<dbReference type="CDD" id="cd18799">
    <property type="entry name" value="SF2_C_EcoAI-like"/>
    <property type="match status" value="1"/>
</dbReference>
<dbReference type="Gene3D" id="3.40.50.300">
    <property type="entry name" value="P-loop containing nucleotide triphosphate hydrolases"/>
    <property type="match status" value="2"/>
</dbReference>
<dbReference type="InterPro" id="IPR014001">
    <property type="entry name" value="Helicase_ATP-bd"/>
</dbReference>
<dbReference type="Pfam" id="PF04851">
    <property type="entry name" value="ResIII"/>
    <property type="match status" value="1"/>
</dbReference>
<dbReference type="Pfam" id="PF00271">
    <property type="entry name" value="Helicase_C"/>
    <property type="match status" value="1"/>
</dbReference>
<proteinExistence type="predicted"/>
<dbReference type="GO" id="GO:0006793">
    <property type="term" value="P:phosphorus metabolic process"/>
    <property type="evidence" value="ECO:0007669"/>
    <property type="project" value="UniProtKB-ARBA"/>
</dbReference>
<feature type="domain" description="PLD phosphodiesterase" evidence="1">
    <location>
        <begin position="217"/>
        <end position="248"/>
    </location>
</feature>
<dbReference type="GO" id="GO:0016887">
    <property type="term" value="F:ATP hydrolysis activity"/>
    <property type="evidence" value="ECO:0007669"/>
    <property type="project" value="TreeGrafter"/>
</dbReference>
<dbReference type="SUPFAM" id="SSF52540">
    <property type="entry name" value="P-loop containing nucleoside triphosphate hydrolases"/>
    <property type="match status" value="1"/>
</dbReference>
<evidence type="ECO:0000259" key="1">
    <source>
        <dbReference type="PROSITE" id="PS50035"/>
    </source>
</evidence>
<name>A0A934PMP5_9FLAO</name>
<dbReference type="InterPro" id="IPR027417">
    <property type="entry name" value="P-loop_NTPase"/>
</dbReference>
<evidence type="ECO:0000313" key="5">
    <source>
        <dbReference type="Proteomes" id="UP000609172"/>
    </source>
</evidence>
<feature type="domain" description="Helicase C-terminal" evidence="3">
    <location>
        <begin position="548"/>
        <end position="700"/>
    </location>
</feature>
<accession>A0A934PMP5</accession>
<dbReference type="CDD" id="cd18032">
    <property type="entry name" value="DEXHc_RE_I_III_res"/>
    <property type="match status" value="1"/>
</dbReference>
<dbReference type="PANTHER" id="PTHR47962:SF7">
    <property type="entry name" value="MITOCHONDRIAL ATP-DEPENDENT HELICASE IRC3-RELATED"/>
    <property type="match status" value="1"/>
</dbReference>
<reference evidence="4" key="1">
    <citation type="submission" date="2020-12" db="EMBL/GenBank/DDBJ databases">
        <title>Bacterial novel species Flavobacterium sp. SE-1-e isolated from soil.</title>
        <authorList>
            <person name="Jung H.-Y."/>
        </authorList>
    </citation>
    <scope>NUCLEOTIDE SEQUENCE</scope>
    <source>
        <strain evidence="4">SE-1-e</strain>
    </source>
</reference>
<dbReference type="PROSITE" id="PS51194">
    <property type="entry name" value="HELICASE_CTER"/>
    <property type="match status" value="1"/>
</dbReference>
<dbReference type="Pfam" id="PF11907">
    <property type="entry name" value="DUF3427"/>
    <property type="match status" value="1"/>
</dbReference>
<evidence type="ECO:0000259" key="3">
    <source>
        <dbReference type="PROSITE" id="PS51194"/>
    </source>
</evidence>
<dbReference type="InterPro" id="IPR001736">
    <property type="entry name" value="PLipase_D/transphosphatidylase"/>
</dbReference>
<sequence length="1046" mass="120428">MNQGLYEQLVTKLINIKLSELDKNTFQVKTTNIDKAEASQILSQHIAANIQYAFSLIKGEKIIEKQIEIANKIILSLKEELKKEEFEDDLIETEGKILKAVFTKIDAHFSDLDLHLKEITPYTRLIHSELFTGGNSGTTLESELRKEILSADRVDLLVSFIKWKGIRILEKELTEFTNRGGKLRVITTTYVGATDSKAVDFLASLKNTEVKVSYNSGNERLHAKAYLFERNTGFHTGYIGSSNFSRSALTDGLEWNLKITTKEVGHIIDKFRKTFETYWQNSDFESYNKERHSEKLISALKEGKFSKEYILPTTYFDLKPFHYQSEILEKLEVERTIHNRNRNLVVAATGTGKTVISAFDYKRFRSNNNSSKLLFVAHRKEILQQARATFQGVLKDNNFGELWVDGLVPQSNEYVFASVQTLKNSLKDINRSSEYYDFIILDEAHHGAASSYRPFLNYFKPKVLLGLTATPERMDGENILEDFCNRIAAEIRLPEALNKKLLCPFQYFGISDSIDLSKVKWEKGRYVASELTNIYTKNNIRVGEIINSLEKYTNDIREIRAIGFCVSVEHAVFMAEKFKLAGLKAQYLTSKNSNKRDTLREQFKKKELNYLFVVDIFNEGVDIPEIDTVLFLRPTESLTIFLQQLGRGLRLAEGKDCLTVLDFVGNARPEYDFENKFRALIGKTTTSVRKEIEDDFPHLPLGCAIVLEKKAKETILENIRKATSLNINQLLSKISNFQHQSALPLTLQNFIDFNHIPLEAIYKKDSWSRLCQKAGIISDFDNVNEKQIYSAINKKWLSTNSTSYFSFVLKIAKRGFNINLAEFSDNEKAMLLMLHYDVWQNPEQFNSLEESIGQIGKNKLLLIEIIEVLEILIDRVDFKEIDIELPYTQPLKVHARYTRDQILVAFGDSTFEKKSSNREGVSYIDKINTELLFIDLIKSEEDYSPTTMYDDYAINEILFHWQSQNQTRSDTGKGLTYINHNKIGKRILLFVREKAKNEYGNTMGYVFIGEGNYLEHEGSKPMSIKWELNEPMPNYLWKESAKMSVG</sequence>
<dbReference type="PROSITE" id="PS50035">
    <property type="entry name" value="PLD"/>
    <property type="match status" value="1"/>
</dbReference>
<dbReference type="SUPFAM" id="SSF56024">
    <property type="entry name" value="Phospholipase D/nuclease"/>
    <property type="match status" value="1"/>
</dbReference>
<dbReference type="PROSITE" id="PS51192">
    <property type="entry name" value="HELICASE_ATP_BIND_1"/>
    <property type="match status" value="1"/>
</dbReference>
<dbReference type="Gene3D" id="3.30.870.10">
    <property type="entry name" value="Endonuclease Chain A"/>
    <property type="match status" value="1"/>
</dbReference>
<comment type="caution">
    <text evidence="4">The sequence shown here is derived from an EMBL/GenBank/DDBJ whole genome shotgun (WGS) entry which is preliminary data.</text>
</comment>
<dbReference type="RefSeq" id="WP_200105160.1">
    <property type="nucleotide sequence ID" value="NZ_JAEHFV010000002.1"/>
</dbReference>
<dbReference type="PANTHER" id="PTHR47962">
    <property type="entry name" value="ATP-DEPENDENT HELICASE LHR-RELATED-RELATED"/>
    <property type="match status" value="1"/>
</dbReference>